<dbReference type="GO" id="GO:0003677">
    <property type="term" value="F:DNA binding"/>
    <property type="evidence" value="ECO:0007669"/>
    <property type="project" value="UniProtKB-KW"/>
</dbReference>
<evidence type="ECO:0000313" key="8">
    <source>
        <dbReference type="EMBL" id="SDC64628.1"/>
    </source>
</evidence>
<dbReference type="InterPro" id="IPR014284">
    <property type="entry name" value="RNA_pol_sigma-70_dom"/>
</dbReference>
<dbReference type="SUPFAM" id="SSF88659">
    <property type="entry name" value="Sigma3 and sigma4 domains of RNA polymerase sigma factors"/>
    <property type="match status" value="1"/>
</dbReference>
<dbReference type="CDD" id="cd06171">
    <property type="entry name" value="Sigma70_r4"/>
    <property type="match status" value="1"/>
</dbReference>
<accession>A0A1G6N9X9</accession>
<protein>
    <submittedName>
        <fullName evidence="8">RNA polymerase sigma factor, sigma-70 family</fullName>
    </submittedName>
</protein>
<keyword evidence="3" id="KW-0731">Sigma factor</keyword>
<evidence type="ECO:0000256" key="5">
    <source>
        <dbReference type="ARBA" id="ARBA00023163"/>
    </source>
</evidence>
<keyword evidence="2" id="KW-0805">Transcription regulation</keyword>
<dbReference type="Pfam" id="PF04545">
    <property type="entry name" value="Sigma70_r4"/>
    <property type="match status" value="1"/>
</dbReference>
<proteinExistence type="inferred from homology"/>
<dbReference type="Gene3D" id="1.10.10.10">
    <property type="entry name" value="Winged helix-like DNA-binding domain superfamily/Winged helix DNA-binding domain"/>
    <property type="match status" value="1"/>
</dbReference>
<reference evidence="9" key="1">
    <citation type="submission" date="2016-10" db="EMBL/GenBank/DDBJ databases">
        <authorList>
            <person name="Varghese N."/>
            <person name="Submissions S."/>
        </authorList>
    </citation>
    <scope>NUCLEOTIDE SEQUENCE [LARGE SCALE GENOMIC DNA]</scope>
    <source>
        <strain evidence="9">DSM 25811 / CCM 8410 / LMG 26954 / E90</strain>
    </source>
</reference>
<dbReference type="PANTHER" id="PTHR43133:SF8">
    <property type="entry name" value="RNA POLYMERASE SIGMA FACTOR HI_1459-RELATED"/>
    <property type="match status" value="1"/>
</dbReference>
<organism evidence="8 9">
    <name type="scientific">Niabella drilacis (strain DSM 25811 / CCM 8410 / CCUG 62505 / LMG 26954 / E90)</name>
    <dbReference type="NCBI Taxonomy" id="1285928"/>
    <lineage>
        <taxon>Bacteria</taxon>
        <taxon>Pseudomonadati</taxon>
        <taxon>Bacteroidota</taxon>
        <taxon>Chitinophagia</taxon>
        <taxon>Chitinophagales</taxon>
        <taxon>Chitinophagaceae</taxon>
        <taxon>Niabella</taxon>
    </lineage>
</organism>
<dbReference type="InterPro" id="IPR013324">
    <property type="entry name" value="RNA_pol_sigma_r3/r4-like"/>
</dbReference>
<dbReference type="Gene3D" id="1.10.1740.10">
    <property type="match status" value="1"/>
</dbReference>
<gene>
    <name evidence="8" type="ORF">SAMN04487894_103206</name>
</gene>
<dbReference type="NCBIfam" id="TIGR02937">
    <property type="entry name" value="sigma70-ECF"/>
    <property type="match status" value="1"/>
</dbReference>
<dbReference type="Pfam" id="PF04542">
    <property type="entry name" value="Sigma70_r2"/>
    <property type="match status" value="1"/>
</dbReference>
<evidence type="ECO:0000256" key="1">
    <source>
        <dbReference type="ARBA" id="ARBA00010641"/>
    </source>
</evidence>
<sequence>MRPRFKVIYPVVRLIFLMQEQKLAILAEERKQNVVQTVKDYGKRLFGFIRKNVKTDADAEDILQDVWYQYANATATQTIGQVSGWLFKVARNKITDRYRKKKDNLIDDYQYENEEGEMQFRELFFTLDNDPELADIKKLFWEELFAALEELPANQRDVFILNELEEKTLQEIADQAGENLKTIISRKRYAVLHLRSRLQYLYDELMNY</sequence>
<keyword evidence="5" id="KW-0804">Transcription</keyword>
<dbReference type="Proteomes" id="UP000198757">
    <property type="component" value="Unassembled WGS sequence"/>
</dbReference>
<dbReference type="InterPro" id="IPR039425">
    <property type="entry name" value="RNA_pol_sigma-70-like"/>
</dbReference>
<evidence type="ECO:0000256" key="2">
    <source>
        <dbReference type="ARBA" id="ARBA00023015"/>
    </source>
</evidence>
<feature type="domain" description="RNA polymerase sigma-70 region 4" evidence="7">
    <location>
        <begin position="147"/>
        <end position="195"/>
    </location>
</feature>
<comment type="similarity">
    <text evidence="1">Belongs to the sigma-70 factor family. ECF subfamily.</text>
</comment>
<evidence type="ECO:0000259" key="7">
    <source>
        <dbReference type="Pfam" id="PF04545"/>
    </source>
</evidence>
<dbReference type="InterPro" id="IPR007630">
    <property type="entry name" value="RNA_pol_sigma70_r4"/>
</dbReference>
<evidence type="ECO:0000256" key="3">
    <source>
        <dbReference type="ARBA" id="ARBA00023082"/>
    </source>
</evidence>
<dbReference type="RefSeq" id="WP_245729132.1">
    <property type="nucleotide sequence ID" value="NZ_FMZO01000003.1"/>
</dbReference>
<dbReference type="STRING" id="1285928.SAMN04487894_103206"/>
<name>A0A1G6N9X9_NIADE</name>
<evidence type="ECO:0000259" key="6">
    <source>
        <dbReference type="Pfam" id="PF04542"/>
    </source>
</evidence>
<feature type="domain" description="RNA polymerase sigma-70 region 2" evidence="6">
    <location>
        <begin position="38"/>
        <end position="102"/>
    </location>
</feature>
<keyword evidence="9" id="KW-1185">Reference proteome</keyword>
<dbReference type="SUPFAM" id="SSF88946">
    <property type="entry name" value="Sigma2 domain of RNA polymerase sigma factors"/>
    <property type="match status" value="1"/>
</dbReference>
<evidence type="ECO:0000256" key="4">
    <source>
        <dbReference type="ARBA" id="ARBA00023125"/>
    </source>
</evidence>
<dbReference type="InterPro" id="IPR036388">
    <property type="entry name" value="WH-like_DNA-bd_sf"/>
</dbReference>
<evidence type="ECO:0000313" key="9">
    <source>
        <dbReference type="Proteomes" id="UP000198757"/>
    </source>
</evidence>
<dbReference type="GO" id="GO:0016987">
    <property type="term" value="F:sigma factor activity"/>
    <property type="evidence" value="ECO:0007669"/>
    <property type="project" value="UniProtKB-KW"/>
</dbReference>
<dbReference type="AlphaFoldDB" id="A0A1G6N9X9"/>
<dbReference type="PANTHER" id="PTHR43133">
    <property type="entry name" value="RNA POLYMERASE ECF-TYPE SIGMA FACTO"/>
    <property type="match status" value="1"/>
</dbReference>
<dbReference type="InterPro" id="IPR013325">
    <property type="entry name" value="RNA_pol_sigma_r2"/>
</dbReference>
<dbReference type="EMBL" id="FMZO01000003">
    <property type="protein sequence ID" value="SDC64628.1"/>
    <property type="molecule type" value="Genomic_DNA"/>
</dbReference>
<keyword evidence="4" id="KW-0238">DNA-binding</keyword>
<dbReference type="InterPro" id="IPR007627">
    <property type="entry name" value="RNA_pol_sigma70_r2"/>
</dbReference>
<dbReference type="GO" id="GO:0006352">
    <property type="term" value="P:DNA-templated transcription initiation"/>
    <property type="evidence" value="ECO:0007669"/>
    <property type="project" value="InterPro"/>
</dbReference>